<dbReference type="EMBL" id="AALC02000031">
    <property type="protein sequence ID" value="EEQ06244.1"/>
    <property type="molecule type" value="Genomic_DNA"/>
</dbReference>
<accession>A0ABM9XXU8</accession>
<protein>
    <submittedName>
        <fullName evidence="1">Uncharacterized protein</fullName>
    </submittedName>
</protein>
<comment type="caution">
    <text evidence="1">The sequence shown here is derived from an EMBL/GenBank/DDBJ whole genome shotgun (WGS) entry which is preliminary data.</text>
</comment>
<dbReference type="Proteomes" id="UP000010319">
    <property type="component" value="Unassembled WGS sequence"/>
</dbReference>
<evidence type="ECO:0000313" key="2">
    <source>
        <dbReference type="Proteomes" id="UP000010319"/>
    </source>
</evidence>
<proteinExistence type="predicted"/>
<keyword evidence="2" id="KW-1185">Reference proteome</keyword>
<evidence type="ECO:0000313" key="1">
    <source>
        <dbReference type="EMBL" id="EEQ06244.1"/>
    </source>
</evidence>
<sequence>MSTSFVDNCLKEDDISVIFQIAGVLATLVHLSDLLAAFSHLEIYWVET</sequence>
<organism evidence="1 2">
    <name type="scientific">Yersinia bercovieri ATCC 43970</name>
    <dbReference type="NCBI Taxonomy" id="349968"/>
    <lineage>
        <taxon>Bacteria</taxon>
        <taxon>Pseudomonadati</taxon>
        <taxon>Pseudomonadota</taxon>
        <taxon>Gammaproteobacteria</taxon>
        <taxon>Enterobacterales</taxon>
        <taxon>Yersiniaceae</taxon>
        <taxon>Yersinia</taxon>
    </lineage>
</organism>
<gene>
    <name evidence="1" type="ORF">yberc0001_30740</name>
</gene>
<reference evidence="1" key="1">
    <citation type="submission" date="2008-12" db="EMBL/GenBank/DDBJ databases">
        <title>Annotation of the Yersinia bercovieri ATCC 43970 genome.</title>
        <authorList>
            <person name="Read T.D."/>
            <person name="Akmal A."/>
            <person name="Bishop-Lilly K."/>
            <person name="Chen P.E."/>
            <person name="Cook C."/>
            <person name="Kiley M.P."/>
            <person name="Lentz S."/>
            <person name="Mateczun A."/>
            <person name="Nagarajan N."/>
            <person name="Nolan N."/>
            <person name="Osborne B.I."/>
            <person name="Pop M."/>
            <person name="Sozhamannan S."/>
            <person name="Stewart A.C."/>
            <person name="Sulakvelidze A."/>
            <person name="Thomason B."/>
            <person name="Willner K."/>
            <person name="Zwick M.E."/>
        </authorList>
    </citation>
    <scope>NUCLEOTIDE SEQUENCE [LARGE SCALE GENOMIC DNA]</scope>
    <source>
        <strain evidence="1">ATCC 43970</strain>
    </source>
</reference>
<name>A0ABM9XXU8_YERBE</name>